<feature type="transmembrane region" description="Helical" evidence="1">
    <location>
        <begin position="50"/>
        <end position="74"/>
    </location>
</feature>
<feature type="transmembrane region" description="Helical" evidence="1">
    <location>
        <begin position="139"/>
        <end position="172"/>
    </location>
</feature>
<dbReference type="EMBL" id="ML213513">
    <property type="protein sequence ID" value="TFK50384.1"/>
    <property type="molecule type" value="Genomic_DNA"/>
</dbReference>
<feature type="transmembrane region" description="Helical" evidence="1">
    <location>
        <begin position="192"/>
        <end position="214"/>
    </location>
</feature>
<organism evidence="2 3">
    <name type="scientific">Heliocybe sulcata</name>
    <dbReference type="NCBI Taxonomy" id="5364"/>
    <lineage>
        <taxon>Eukaryota</taxon>
        <taxon>Fungi</taxon>
        <taxon>Dikarya</taxon>
        <taxon>Basidiomycota</taxon>
        <taxon>Agaricomycotina</taxon>
        <taxon>Agaricomycetes</taxon>
        <taxon>Gloeophyllales</taxon>
        <taxon>Gloeophyllaceae</taxon>
        <taxon>Heliocybe</taxon>
    </lineage>
</organism>
<name>A0A5C3MYI3_9AGAM</name>
<protein>
    <submittedName>
        <fullName evidence="2">Uncharacterized protein</fullName>
    </submittedName>
</protein>
<evidence type="ECO:0000256" key="1">
    <source>
        <dbReference type="SAM" id="Phobius"/>
    </source>
</evidence>
<dbReference type="Proteomes" id="UP000305948">
    <property type="component" value="Unassembled WGS sequence"/>
</dbReference>
<keyword evidence="1" id="KW-0472">Membrane</keyword>
<dbReference type="AlphaFoldDB" id="A0A5C3MYI3"/>
<proteinExistence type="predicted"/>
<keyword evidence="1" id="KW-0812">Transmembrane</keyword>
<feature type="transmembrane region" description="Helical" evidence="1">
    <location>
        <begin position="102"/>
        <end position="127"/>
    </location>
</feature>
<dbReference type="OrthoDB" id="3265563at2759"/>
<evidence type="ECO:0000313" key="3">
    <source>
        <dbReference type="Proteomes" id="UP000305948"/>
    </source>
</evidence>
<sequence>MRQRLIDIYPVAITGIWLESSLYGVYAAVFLACMLLSRRNKLSATGNIKIIAVLAVLFALSTISFLLSFASALLGRSYAVLEGDDPSRTGPYTEKDFRDFNYAYLMQFLMHFIYITKQILADGLLAYRCYVVWASDFRVYILLIILIAACAASGYLESFAELHLIILSWRMSTSDPLLHSLEWTNVRNRDDVYAVVAISMSVVANVIITILTAGRIYVLSRDFESILGHGVGSKYTVLVRMMYDMKPLLAYLFLDLADLCRSIQSGAAFSLSLCVWLTVNAVLYKEVAMFVVFPCVDQIAGIVPTAVAVHMALHMSRLSTENAITLPPISFGSPATSVATASTDRHEEEV</sequence>
<keyword evidence="3" id="KW-1185">Reference proteome</keyword>
<evidence type="ECO:0000313" key="2">
    <source>
        <dbReference type="EMBL" id="TFK50384.1"/>
    </source>
</evidence>
<feature type="transmembrane region" description="Helical" evidence="1">
    <location>
        <begin position="20"/>
        <end position="38"/>
    </location>
</feature>
<keyword evidence="1" id="KW-1133">Transmembrane helix</keyword>
<reference evidence="2 3" key="1">
    <citation type="journal article" date="2019" name="Nat. Ecol. Evol.">
        <title>Megaphylogeny resolves global patterns of mushroom evolution.</title>
        <authorList>
            <person name="Varga T."/>
            <person name="Krizsan K."/>
            <person name="Foldi C."/>
            <person name="Dima B."/>
            <person name="Sanchez-Garcia M."/>
            <person name="Sanchez-Ramirez S."/>
            <person name="Szollosi G.J."/>
            <person name="Szarkandi J.G."/>
            <person name="Papp V."/>
            <person name="Albert L."/>
            <person name="Andreopoulos W."/>
            <person name="Angelini C."/>
            <person name="Antonin V."/>
            <person name="Barry K.W."/>
            <person name="Bougher N.L."/>
            <person name="Buchanan P."/>
            <person name="Buyck B."/>
            <person name="Bense V."/>
            <person name="Catcheside P."/>
            <person name="Chovatia M."/>
            <person name="Cooper J."/>
            <person name="Damon W."/>
            <person name="Desjardin D."/>
            <person name="Finy P."/>
            <person name="Geml J."/>
            <person name="Haridas S."/>
            <person name="Hughes K."/>
            <person name="Justo A."/>
            <person name="Karasinski D."/>
            <person name="Kautmanova I."/>
            <person name="Kiss B."/>
            <person name="Kocsube S."/>
            <person name="Kotiranta H."/>
            <person name="LaButti K.M."/>
            <person name="Lechner B.E."/>
            <person name="Liimatainen K."/>
            <person name="Lipzen A."/>
            <person name="Lukacs Z."/>
            <person name="Mihaltcheva S."/>
            <person name="Morgado L.N."/>
            <person name="Niskanen T."/>
            <person name="Noordeloos M.E."/>
            <person name="Ohm R.A."/>
            <person name="Ortiz-Santana B."/>
            <person name="Ovrebo C."/>
            <person name="Racz N."/>
            <person name="Riley R."/>
            <person name="Savchenko A."/>
            <person name="Shiryaev A."/>
            <person name="Soop K."/>
            <person name="Spirin V."/>
            <person name="Szebenyi C."/>
            <person name="Tomsovsky M."/>
            <person name="Tulloss R.E."/>
            <person name="Uehling J."/>
            <person name="Grigoriev I.V."/>
            <person name="Vagvolgyi C."/>
            <person name="Papp T."/>
            <person name="Martin F.M."/>
            <person name="Miettinen O."/>
            <person name="Hibbett D.S."/>
            <person name="Nagy L.G."/>
        </authorList>
    </citation>
    <scope>NUCLEOTIDE SEQUENCE [LARGE SCALE GENOMIC DNA]</scope>
    <source>
        <strain evidence="2 3">OMC1185</strain>
    </source>
</reference>
<gene>
    <name evidence="2" type="ORF">OE88DRAFT_248658</name>
</gene>
<accession>A0A5C3MYI3</accession>
<dbReference type="PROSITE" id="PS51257">
    <property type="entry name" value="PROKAR_LIPOPROTEIN"/>
    <property type="match status" value="1"/>
</dbReference>